<evidence type="ECO:0000256" key="5">
    <source>
        <dbReference type="ARBA" id="ARBA00023136"/>
    </source>
</evidence>
<evidence type="ECO:0000256" key="1">
    <source>
        <dbReference type="ARBA" id="ARBA00004479"/>
    </source>
</evidence>
<dbReference type="STRING" id="8090.ENSORLP00000044703"/>
<reference evidence="9 10" key="1">
    <citation type="journal article" date="2007" name="Nature">
        <title>The medaka draft genome and insights into vertebrate genome evolution.</title>
        <authorList>
            <person name="Kasahara M."/>
            <person name="Naruse K."/>
            <person name="Sasaki S."/>
            <person name="Nakatani Y."/>
            <person name="Qu W."/>
            <person name="Ahsan B."/>
            <person name="Yamada T."/>
            <person name="Nagayasu Y."/>
            <person name="Doi K."/>
            <person name="Kasai Y."/>
            <person name="Jindo T."/>
            <person name="Kobayashi D."/>
            <person name="Shimada A."/>
            <person name="Toyoda A."/>
            <person name="Kuroki Y."/>
            <person name="Fujiyama A."/>
            <person name="Sasaki T."/>
            <person name="Shimizu A."/>
            <person name="Asakawa S."/>
            <person name="Shimizu N."/>
            <person name="Hashimoto S."/>
            <person name="Yang J."/>
            <person name="Lee Y."/>
            <person name="Matsushima K."/>
            <person name="Sugano S."/>
            <person name="Sakaizumi M."/>
            <person name="Narita T."/>
            <person name="Ohishi K."/>
            <person name="Haga S."/>
            <person name="Ohta F."/>
            <person name="Nomoto H."/>
            <person name="Nogata K."/>
            <person name="Morishita T."/>
            <person name="Endo T."/>
            <person name="Shin-I T."/>
            <person name="Takeda H."/>
            <person name="Morishita S."/>
            <person name="Kohara Y."/>
        </authorList>
    </citation>
    <scope>NUCLEOTIDE SEQUENCE [LARGE SCALE GENOMIC DNA]</scope>
    <source>
        <strain evidence="9 10">Hd-rR</strain>
    </source>
</reference>
<dbReference type="Pfam" id="PF15298">
    <property type="entry name" value="AJAP1_PANP_C"/>
    <property type="match status" value="1"/>
</dbReference>
<feature type="region of interest" description="Disordered" evidence="6">
    <location>
        <begin position="44"/>
        <end position="63"/>
    </location>
</feature>
<dbReference type="Proteomes" id="UP000001038">
    <property type="component" value="Chromosome 7"/>
</dbReference>
<dbReference type="InterPro" id="IPR029198">
    <property type="entry name" value="AJAP1_PANP_C"/>
</dbReference>
<dbReference type="InterPro" id="IPR039239">
    <property type="entry name" value="AJAP1"/>
</dbReference>
<evidence type="ECO:0000256" key="3">
    <source>
        <dbReference type="ARBA" id="ARBA00022729"/>
    </source>
</evidence>
<reference evidence="9" key="2">
    <citation type="submission" date="2025-08" db="UniProtKB">
        <authorList>
            <consortium name="Ensembl"/>
        </authorList>
    </citation>
    <scope>IDENTIFICATION</scope>
    <source>
        <strain evidence="9">Hd-rR</strain>
    </source>
</reference>
<keyword evidence="10" id="KW-1185">Reference proteome</keyword>
<feature type="transmembrane region" description="Helical" evidence="7">
    <location>
        <begin position="255"/>
        <end position="280"/>
    </location>
</feature>
<evidence type="ECO:0000313" key="10">
    <source>
        <dbReference type="Proteomes" id="UP000001038"/>
    </source>
</evidence>
<keyword evidence="3" id="KW-0732">Signal</keyword>
<protein>
    <submittedName>
        <fullName evidence="9">Adherens junctions associated protein 1</fullName>
    </submittedName>
</protein>
<dbReference type="GO" id="GO:0044291">
    <property type="term" value="C:cell-cell contact zone"/>
    <property type="evidence" value="ECO:0000318"/>
    <property type="project" value="GO_Central"/>
</dbReference>
<organism evidence="9 10">
    <name type="scientific">Oryzias latipes</name>
    <name type="common">Japanese rice fish</name>
    <name type="synonym">Japanese killifish</name>
    <dbReference type="NCBI Taxonomy" id="8090"/>
    <lineage>
        <taxon>Eukaryota</taxon>
        <taxon>Metazoa</taxon>
        <taxon>Chordata</taxon>
        <taxon>Craniata</taxon>
        <taxon>Vertebrata</taxon>
        <taxon>Euteleostomi</taxon>
        <taxon>Actinopterygii</taxon>
        <taxon>Neopterygii</taxon>
        <taxon>Teleostei</taxon>
        <taxon>Neoteleostei</taxon>
        <taxon>Acanthomorphata</taxon>
        <taxon>Ovalentaria</taxon>
        <taxon>Atherinomorphae</taxon>
        <taxon>Beloniformes</taxon>
        <taxon>Adrianichthyidae</taxon>
        <taxon>Oryziinae</taxon>
        <taxon>Oryzias</taxon>
    </lineage>
</organism>
<name>A0A3B3IKJ4_ORYLA</name>
<dbReference type="InParanoid" id="A0A3B3IKJ4"/>
<dbReference type="Ensembl" id="ENSORLT00000027872.1">
    <property type="protein sequence ID" value="ENSORLP00000044703.1"/>
    <property type="gene ID" value="ENSORLG00000021855.1"/>
</dbReference>
<dbReference type="Bgee" id="ENSORLG00000021855">
    <property type="expression patterns" value="Expressed in brain and 5 other cell types or tissues"/>
</dbReference>
<feature type="domain" description="AJAP1/PANP C-terminal" evidence="8">
    <location>
        <begin position="176"/>
        <end position="364"/>
    </location>
</feature>
<feature type="region of interest" description="Disordered" evidence="6">
    <location>
        <begin position="164"/>
        <end position="253"/>
    </location>
</feature>
<dbReference type="GO" id="GO:0005912">
    <property type="term" value="C:adherens junction"/>
    <property type="evidence" value="ECO:0000318"/>
    <property type="project" value="GO_Central"/>
</dbReference>
<keyword evidence="4 7" id="KW-1133">Transmembrane helix</keyword>
<dbReference type="GeneTree" id="ENSGT00510000048586"/>
<evidence type="ECO:0000256" key="7">
    <source>
        <dbReference type="SAM" id="Phobius"/>
    </source>
</evidence>
<evidence type="ECO:0000313" key="9">
    <source>
        <dbReference type="Ensembl" id="ENSORLP00000044703.1"/>
    </source>
</evidence>
<dbReference type="PANTHER" id="PTHR32422:SF0">
    <property type="entry name" value="ADHERENS JUNCTION-ASSOCIATED PROTEIN 1"/>
    <property type="match status" value="1"/>
</dbReference>
<dbReference type="AlphaFoldDB" id="A0A3B3IKJ4"/>
<gene>
    <name evidence="9" type="primary">ajap1</name>
</gene>
<dbReference type="RefSeq" id="XP_023812037.1">
    <property type="nucleotide sequence ID" value="XM_023956269.1"/>
</dbReference>
<evidence type="ECO:0000256" key="4">
    <source>
        <dbReference type="ARBA" id="ARBA00022989"/>
    </source>
</evidence>
<dbReference type="GO" id="GO:0008013">
    <property type="term" value="F:beta-catenin binding"/>
    <property type="evidence" value="ECO:0000318"/>
    <property type="project" value="GO_Central"/>
</dbReference>
<keyword evidence="5 7" id="KW-0472">Membrane</keyword>
<sequence>MWIKRSVTRSQTALRPGGCVGRRVWILLAMTHFTLDFSACSPLSQGGKLTSKAAPRSRPRLQPLWDMPNKLQWRTVSPLARRFLHPVPPPQDNRLGAAQKVKNQRFHKAAHKGPTVCKECPLGDSRMETADPLTGREEVPAAPPRRRFFIRARRQLKWDSYDRSQEGRTTTVPGFIDWGPTGTDSVDDDGKRGPNVTLSTRASSVTTATTAGTTPRLSQRTLTVVTTPESRSTTKSPHSHSETATPPRHGDPPGLAVHQIITITVSLIMVIAALITTLVLKNCCSQSANGRHNSHQRKIHQQEESCQNLTDFTPARVPSKVDIFTAYNDSLQCSHECVRTAVPIYTDEMIQQTPVYKTAYNGNRPSPTERQLIPVAFVSEKWFEISC</sequence>
<keyword evidence="2 7" id="KW-0812">Transmembrane</keyword>
<reference evidence="9" key="3">
    <citation type="submission" date="2025-09" db="UniProtKB">
        <authorList>
            <consortium name="Ensembl"/>
        </authorList>
    </citation>
    <scope>IDENTIFICATION</scope>
    <source>
        <strain evidence="9">Hd-rR</strain>
    </source>
</reference>
<proteinExistence type="predicted"/>
<evidence type="ECO:0000256" key="6">
    <source>
        <dbReference type="SAM" id="MobiDB-lite"/>
    </source>
</evidence>
<accession>A0A3B3IKJ4</accession>
<comment type="subcellular location">
    <subcellularLocation>
        <location evidence="1">Membrane</location>
        <topology evidence="1">Single-pass type I membrane protein</topology>
    </subcellularLocation>
</comment>
<dbReference type="CTD" id="55966"/>
<evidence type="ECO:0000256" key="2">
    <source>
        <dbReference type="ARBA" id="ARBA00022692"/>
    </source>
</evidence>
<dbReference type="GO" id="GO:0009898">
    <property type="term" value="C:cytoplasmic side of plasma membrane"/>
    <property type="evidence" value="ECO:0000318"/>
    <property type="project" value="GO_Central"/>
</dbReference>
<evidence type="ECO:0000259" key="8">
    <source>
        <dbReference type="Pfam" id="PF15298"/>
    </source>
</evidence>
<dbReference type="PANTHER" id="PTHR32422">
    <property type="entry name" value="ADHERENS JUNCTION-ASSOCIATED PROTEIN 1"/>
    <property type="match status" value="1"/>
</dbReference>
<feature type="compositionally biased region" description="Polar residues" evidence="6">
    <location>
        <begin position="215"/>
        <end position="236"/>
    </location>
</feature>
<dbReference type="GeneID" id="101159249"/>
<feature type="compositionally biased region" description="Low complexity" evidence="6">
    <location>
        <begin position="197"/>
        <end position="214"/>
    </location>
</feature>